<feature type="domain" description="HTH rpiR-type" evidence="1">
    <location>
        <begin position="78"/>
        <end position="154"/>
    </location>
</feature>
<feature type="domain" description="HTH rpiR-type" evidence="1">
    <location>
        <begin position="1"/>
        <end position="77"/>
    </location>
</feature>
<dbReference type="InterPro" id="IPR000281">
    <property type="entry name" value="HTH_RpiR"/>
</dbReference>
<dbReference type="InterPro" id="IPR047640">
    <property type="entry name" value="RpiR-like"/>
</dbReference>
<sequence>MDIVWQLQQQSARFDAQESKLARFILDNLHASAQATMESLAAQAGVSPAVLQRFAASAGYRDLDDFLHQVRQAGQQESAFMTVIRQRQASLSQQEQRVARAILRDAAFAASATIEQLASRAEVSAATITRFARSVGCDDIRDLRMRLARASAEPATSSHGAVPQLVSLHQALTQQWQQLDDSRWQQAAQALRQARSVLLIGAAGQHTPLVGEVQQRLSEAGLALAWIQDDNLLRLTLSRLQPDDLLLILAPDTINSSVLSAVHHAHIQQTPVMALCPAALDLASQANYWLPLPDAAPARRYGILLALDRLAAAL</sequence>
<dbReference type="PROSITE" id="PS51071">
    <property type="entry name" value="HTH_RPIR"/>
    <property type="match status" value="2"/>
</dbReference>
<protein>
    <submittedName>
        <fullName evidence="2">MurR/RpiR family transcriptional regulator</fullName>
    </submittedName>
</protein>
<gene>
    <name evidence="2" type="ORF">FK492_11225</name>
</gene>
<reference evidence="2 3" key="1">
    <citation type="submission" date="2019-06" db="EMBL/GenBank/DDBJ databases">
        <title>Pantoea dispersa Assembly.</title>
        <authorList>
            <person name="Wang J."/>
        </authorList>
    </citation>
    <scope>NUCLEOTIDE SEQUENCE [LARGE SCALE GENOMIC DNA]</scope>
    <source>
        <strain evidence="3">bio</strain>
    </source>
</reference>
<dbReference type="Pfam" id="PF01418">
    <property type="entry name" value="HTH_6"/>
    <property type="match status" value="2"/>
</dbReference>
<dbReference type="InterPro" id="IPR046348">
    <property type="entry name" value="SIS_dom_sf"/>
</dbReference>
<accession>A0ABY2ZYL0</accession>
<proteinExistence type="predicted"/>
<dbReference type="InterPro" id="IPR009057">
    <property type="entry name" value="Homeodomain-like_sf"/>
</dbReference>
<evidence type="ECO:0000313" key="3">
    <source>
        <dbReference type="Proteomes" id="UP000319715"/>
    </source>
</evidence>
<evidence type="ECO:0000259" key="1">
    <source>
        <dbReference type="PROSITE" id="PS51071"/>
    </source>
</evidence>
<organism evidence="2 3">
    <name type="scientific">Pantoea dispersa</name>
    <dbReference type="NCBI Taxonomy" id="59814"/>
    <lineage>
        <taxon>Bacteria</taxon>
        <taxon>Pseudomonadati</taxon>
        <taxon>Pseudomonadota</taxon>
        <taxon>Gammaproteobacteria</taxon>
        <taxon>Enterobacterales</taxon>
        <taxon>Erwiniaceae</taxon>
        <taxon>Pantoea</taxon>
    </lineage>
</organism>
<dbReference type="Gene3D" id="3.40.50.10490">
    <property type="entry name" value="Glucose-6-phosphate isomerase like protein, domain 1"/>
    <property type="match status" value="1"/>
</dbReference>
<dbReference type="SUPFAM" id="SSF46689">
    <property type="entry name" value="Homeodomain-like"/>
    <property type="match status" value="2"/>
</dbReference>
<name>A0ABY2ZYL0_9GAMM</name>
<dbReference type="Proteomes" id="UP000319715">
    <property type="component" value="Unassembled WGS sequence"/>
</dbReference>
<dbReference type="InterPro" id="IPR036388">
    <property type="entry name" value="WH-like_DNA-bd_sf"/>
</dbReference>
<dbReference type="SUPFAM" id="SSF53697">
    <property type="entry name" value="SIS domain"/>
    <property type="match status" value="1"/>
</dbReference>
<dbReference type="PANTHER" id="PTHR30514:SF1">
    <property type="entry name" value="HTH-TYPE TRANSCRIPTIONAL REGULATOR HEXR-RELATED"/>
    <property type="match status" value="1"/>
</dbReference>
<evidence type="ECO:0000313" key="2">
    <source>
        <dbReference type="EMBL" id="TQC75060.1"/>
    </source>
</evidence>
<comment type="caution">
    <text evidence="2">The sequence shown here is derived from an EMBL/GenBank/DDBJ whole genome shotgun (WGS) entry which is preliminary data.</text>
</comment>
<dbReference type="Gene3D" id="1.10.10.10">
    <property type="entry name" value="Winged helix-like DNA-binding domain superfamily/Winged helix DNA-binding domain"/>
    <property type="match status" value="2"/>
</dbReference>
<dbReference type="EMBL" id="VICF01000003">
    <property type="protein sequence ID" value="TQC75060.1"/>
    <property type="molecule type" value="Genomic_DNA"/>
</dbReference>
<dbReference type="RefSeq" id="WP_141496227.1">
    <property type="nucleotide sequence ID" value="NZ_VICF01000003.1"/>
</dbReference>
<keyword evidence="3" id="KW-1185">Reference proteome</keyword>
<dbReference type="PANTHER" id="PTHR30514">
    <property type="entry name" value="GLUCOKINASE"/>
    <property type="match status" value="1"/>
</dbReference>